<dbReference type="Gene3D" id="2.70.70.10">
    <property type="entry name" value="Glucose Permease (Domain IIA)"/>
    <property type="match status" value="1"/>
</dbReference>
<comment type="caution">
    <text evidence="4">The sequence shown here is derived from an EMBL/GenBank/DDBJ whole genome shotgun (WGS) entry which is preliminary data.</text>
</comment>
<proteinExistence type="predicted"/>
<accession>A0ABV6WXM2</accession>
<dbReference type="Pfam" id="PF01551">
    <property type="entry name" value="Peptidase_M23"/>
    <property type="match status" value="1"/>
</dbReference>
<evidence type="ECO:0000256" key="2">
    <source>
        <dbReference type="SAM" id="Phobius"/>
    </source>
</evidence>
<dbReference type="RefSeq" id="WP_380550744.1">
    <property type="nucleotide sequence ID" value="NZ_JBHEZY010000003.1"/>
</dbReference>
<evidence type="ECO:0000259" key="3">
    <source>
        <dbReference type="Pfam" id="PF01551"/>
    </source>
</evidence>
<dbReference type="InterPro" id="IPR011055">
    <property type="entry name" value="Dup_hybrid_motif"/>
</dbReference>
<protein>
    <submittedName>
        <fullName evidence="4">Peptidoglycan DD-metalloendopeptidase family protein</fullName>
    </submittedName>
</protein>
<dbReference type="InterPro" id="IPR016047">
    <property type="entry name" value="M23ase_b-sheet_dom"/>
</dbReference>
<dbReference type="SUPFAM" id="SSF51261">
    <property type="entry name" value="Duplicated hybrid motif"/>
    <property type="match status" value="1"/>
</dbReference>
<sequence length="607" mass="61537">MSPRDRLLSPLRRFPSQDAVTQALTAVFGAETLDRAAFSKGLLRSVPLERLQATVDGLRERHGALRGVRRRQELYQLQFATGSELVWAQVTDDGRLTTLVTGPGALTARQSGGLPPQSRTDLPVLAADAVATAGADADAGVAPQPGSARGVGSAHGARSGPVGSAPVAGSTPAAGRATGSGSVTVPGAPPMPSAPPTLGTIARPGSARTPQGADSVPGSARAAGATAVTGTAGPVSGAALAVGTDAASGTSPMPGAAPVHGAGGVRGVSSVPGPAPARGATALRVASPSATALTRLTLSYLAAAVATAVIPYLTATATGWLLLVATAPALAWYALRTGPTHALPPWFRALPLAAVALAVLAGLRALPAFGPGLPWTMPGIPELLLFAAGTGLAGWTWRRTRPIQPSPSAHPLVLASPLRGGCFSFTEAGGPAVNRYAQDSLTPGASRHRRYAMDLVQLGDGPQWRGRRALGLAPAGNQRYAIFGHPVLSPCDGVVVAAVDGLPDHDPYAPAVDHPEGNHVAIDTGRALVVLSWLRQDSVRVRRGQHLTVGTPVGAVGDSGDGSEPALHLRAETRTSQPTPGSGLGLPFRLSGLRGTPLRGRRLRLPD</sequence>
<gene>
    <name evidence="4" type="ORF">ACEZDB_09045</name>
</gene>
<evidence type="ECO:0000256" key="1">
    <source>
        <dbReference type="SAM" id="MobiDB-lite"/>
    </source>
</evidence>
<dbReference type="Proteomes" id="UP001592530">
    <property type="component" value="Unassembled WGS sequence"/>
</dbReference>
<reference evidence="4 5" key="1">
    <citation type="submission" date="2024-09" db="EMBL/GenBank/DDBJ databases">
        <authorList>
            <person name="Lee S.D."/>
        </authorList>
    </citation>
    <scope>NUCLEOTIDE SEQUENCE [LARGE SCALE GENOMIC DNA]</scope>
    <source>
        <strain evidence="4 5">N1-3</strain>
    </source>
</reference>
<name>A0ABV6WXM2_9ACTN</name>
<feature type="transmembrane region" description="Helical" evidence="2">
    <location>
        <begin position="347"/>
        <end position="367"/>
    </location>
</feature>
<dbReference type="EMBL" id="JBHEZY010000003">
    <property type="protein sequence ID" value="MFC1430803.1"/>
    <property type="molecule type" value="Genomic_DNA"/>
</dbReference>
<organism evidence="4 5">
    <name type="scientific">Streptacidiphilus alkalitolerans</name>
    <dbReference type="NCBI Taxonomy" id="3342712"/>
    <lineage>
        <taxon>Bacteria</taxon>
        <taxon>Bacillati</taxon>
        <taxon>Actinomycetota</taxon>
        <taxon>Actinomycetes</taxon>
        <taxon>Kitasatosporales</taxon>
        <taxon>Streptomycetaceae</taxon>
        <taxon>Streptacidiphilus</taxon>
    </lineage>
</organism>
<feature type="transmembrane region" description="Helical" evidence="2">
    <location>
        <begin position="379"/>
        <end position="397"/>
    </location>
</feature>
<evidence type="ECO:0000313" key="4">
    <source>
        <dbReference type="EMBL" id="MFC1430803.1"/>
    </source>
</evidence>
<keyword evidence="2" id="KW-1133">Transmembrane helix</keyword>
<keyword evidence="2" id="KW-0812">Transmembrane</keyword>
<feature type="region of interest" description="Disordered" evidence="1">
    <location>
        <begin position="571"/>
        <end position="591"/>
    </location>
</feature>
<dbReference type="CDD" id="cd12797">
    <property type="entry name" value="M23_peptidase"/>
    <property type="match status" value="1"/>
</dbReference>
<keyword evidence="2" id="KW-0472">Membrane</keyword>
<evidence type="ECO:0000313" key="5">
    <source>
        <dbReference type="Proteomes" id="UP001592530"/>
    </source>
</evidence>
<feature type="region of interest" description="Disordered" evidence="1">
    <location>
        <begin position="136"/>
        <end position="222"/>
    </location>
</feature>
<feature type="domain" description="M23ase beta-sheet core" evidence="3">
    <location>
        <begin position="484"/>
        <end position="573"/>
    </location>
</feature>